<evidence type="ECO:0000313" key="3">
    <source>
        <dbReference type="Proteomes" id="UP000610966"/>
    </source>
</evidence>
<evidence type="ECO:0000313" key="2">
    <source>
        <dbReference type="EMBL" id="GIH73107.1"/>
    </source>
</evidence>
<dbReference type="Pfam" id="PF01636">
    <property type="entry name" value="APH"/>
    <property type="match status" value="1"/>
</dbReference>
<dbReference type="AlphaFoldDB" id="A0A8J3RFU0"/>
<reference evidence="2" key="1">
    <citation type="submission" date="2021-01" db="EMBL/GenBank/DDBJ databases">
        <title>Whole genome shotgun sequence of Sphaerimonospora thailandensis NBRC 107569.</title>
        <authorList>
            <person name="Komaki H."/>
            <person name="Tamura T."/>
        </authorList>
    </citation>
    <scope>NUCLEOTIDE SEQUENCE</scope>
    <source>
        <strain evidence="2">NBRC 107569</strain>
    </source>
</reference>
<dbReference type="EMBL" id="BOOG01000072">
    <property type="protein sequence ID" value="GIH73107.1"/>
    <property type="molecule type" value="Genomic_DNA"/>
</dbReference>
<dbReference type="Proteomes" id="UP000610966">
    <property type="component" value="Unassembled WGS sequence"/>
</dbReference>
<name>A0A8J3RFU0_9ACTN</name>
<evidence type="ECO:0000259" key="1">
    <source>
        <dbReference type="Pfam" id="PF01636"/>
    </source>
</evidence>
<protein>
    <submittedName>
        <fullName evidence="2">Aminoglycoside phosphotransferase</fullName>
    </submittedName>
</protein>
<gene>
    <name evidence="2" type="ORF">Mth01_53600</name>
</gene>
<dbReference type="InterPro" id="IPR002575">
    <property type="entry name" value="Aminoglycoside_PTrfase"/>
</dbReference>
<dbReference type="SUPFAM" id="SSF56112">
    <property type="entry name" value="Protein kinase-like (PK-like)"/>
    <property type="match status" value="1"/>
</dbReference>
<organism evidence="2 3">
    <name type="scientific">Sphaerimonospora thailandensis</name>
    <dbReference type="NCBI Taxonomy" id="795644"/>
    <lineage>
        <taxon>Bacteria</taxon>
        <taxon>Bacillati</taxon>
        <taxon>Actinomycetota</taxon>
        <taxon>Actinomycetes</taxon>
        <taxon>Streptosporangiales</taxon>
        <taxon>Streptosporangiaceae</taxon>
        <taxon>Sphaerimonospora</taxon>
    </lineage>
</organism>
<proteinExistence type="predicted"/>
<sequence>MRPGEASGKWDMADEVESLADVCRQAGLACDGARLLRVHANAIYHLPRENAVARVRNAAAFERMRSAVQTAAWLADQGFPALRPLEVAQPVVVGAHLVTFWEYLPPLDGRQADVTHLAGLLRALHRHPLPPFPLPSIRPVGNTAADASASTVLSEGERSWLIARCAELEEGFVRLAPTLSQGIVHGDAHTNNLLPHPTHGWVLIDWDSVGVGPPEYDFMPIYLRPRRFGYPHSLWREFRTAYGFDPAGNSGLDLLAEIREVRSLSAFIRGAEHNPAARTELSNRLSSLMAGDHVRRWHAL</sequence>
<feature type="domain" description="Aminoglycoside phosphotransferase" evidence="1">
    <location>
        <begin position="50"/>
        <end position="245"/>
    </location>
</feature>
<dbReference type="InterPro" id="IPR011009">
    <property type="entry name" value="Kinase-like_dom_sf"/>
</dbReference>
<keyword evidence="3" id="KW-1185">Reference proteome</keyword>
<accession>A0A8J3RFU0</accession>
<dbReference type="Gene3D" id="3.90.1200.10">
    <property type="match status" value="1"/>
</dbReference>
<comment type="caution">
    <text evidence="2">The sequence shown here is derived from an EMBL/GenBank/DDBJ whole genome shotgun (WGS) entry which is preliminary data.</text>
</comment>